<evidence type="ECO:0000256" key="3">
    <source>
        <dbReference type="ARBA" id="ARBA00004510"/>
    </source>
</evidence>
<feature type="domain" description="T-SNARE coiled-coil homology" evidence="17">
    <location>
        <begin position="51"/>
        <end position="113"/>
    </location>
</feature>
<gene>
    <name evidence="19" type="primary">abi3a</name>
</gene>
<evidence type="ECO:0000313" key="19">
    <source>
        <dbReference type="RefSeq" id="XP_012691720.2"/>
    </source>
</evidence>
<sequence length="441" mass="47098">MKDQNYTEEVVKILQEAPSTRQALLENYTNLYNVADYCEKNYLEAGDESQKALEETKAFTTQSLASVAYQISNMASNVLKLLDAQTSQLCKIESSVNLIGQTVDMHREKVARREIGVFTTAKRVPRSHKVIPPATGKEPKSKYTRTPISYASLDSLGHGMKDSGKQVARTATMTRKPGGTLGRTSRPPEPVQCPVAPTLSRGASLTSLSDRSTGSSFGKAVAPPVVPSLPAEPDLIGSLLGEGPPPPPPPMEEDATPQDLDSIPPPPPLPSTDSAEVAPPPPPPPPPPPLETALPPPPPAPPLETVAEENGFPPPIVMDDALPPPIIDSADLPAPPPPPPLDDPEDLEIPAPPPPPFDCLDGFDDMMPPLPPPVDYDSAVPANYLEKVVALYGYDTGKPEDLAFQEGDVIYVTSREEDGWCQGVLNGVQGYFPGNYVEPGN</sequence>
<keyword evidence="9" id="KW-0206">Cytoskeleton</keyword>
<evidence type="ECO:0000259" key="16">
    <source>
        <dbReference type="PROSITE" id="PS50002"/>
    </source>
</evidence>
<evidence type="ECO:0000256" key="10">
    <source>
        <dbReference type="ARBA" id="ARBA00023273"/>
    </source>
</evidence>
<feature type="region of interest" description="Disordered" evidence="15">
    <location>
        <begin position="169"/>
        <end position="374"/>
    </location>
</feature>
<dbReference type="PROSITE" id="PS50002">
    <property type="entry name" value="SH3"/>
    <property type="match status" value="1"/>
</dbReference>
<feature type="compositionally biased region" description="Pro residues" evidence="15">
    <location>
        <begin position="278"/>
        <end position="302"/>
    </location>
</feature>
<evidence type="ECO:0000256" key="14">
    <source>
        <dbReference type="PROSITE-ProRule" id="PRU00192"/>
    </source>
</evidence>
<proteinExistence type="inferred from homology"/>
<evidence type="ECO:0000256" key="13">
    <source>
        <dbReference type="ARBA" id="ARBA00080253"/>
    </source>
</evidence>
<dbReference type="PROSITE" id="PS50192">
    <property type="entry name" value="T_SNARE"/>
    <property type="match status" value="1"/>
</dbReference>
<evidence type="ECO:0000256" key="4">
    <source>
        <dbReference type="ARBA" id="ARBA00010020"/>
    </source>
</evidence>
<name>A0A6P3W8W9_CLUHA</name>
<dbReference type="GO" id="GO:0017124">
    <property type="term" value="F:SH3 domain binding"/>
    <property type="evidence" value="ECO:0007669"/>
    <property type="project" value="TreeGrafter"/>
</dbReference>
<dbReference type="KEGG" id="char:105907865"/>
<dbReference type="InterPro" id="IPR012849">
    <property type="entry name" value="Abl-interactor_HHR_dom"/>
</dbReference>
<evidence type="ECO:0000256" key="1">
    <source>
        <dbReference type="ARBA" id="ARBA00004245"/>
    </source>
</evidence>
<evidence type="ECO:0000256" key="6">
    <source>
        <dbReference type="ARBA" id="ARBA00022490"/>
    </source>
</evidence>
<evidence type="ECO:0000256" key="11">
    <source>
        <dbReference type="ARBA" id="ARBA00063868"/>
    </source>
</evidence>
<feature type="compositionally biased region" description="Polar residues" evidence="15">
    <location>
        <begin position="201"/>
        <end position="216"/>
    </location>
</feature>
<dbReference type="InterPro" id="IPR000727">
    <property type="entry name" value="T_SNARE_dom"/>
</dbReference>
<dbReference type="Gene3D" id="6.10.140.1620">
    <property type="match status" value="1"/>
</dbReference>
<dbReference type="PANTHER" id="PTHR10460">
    <property type="entry name" value="ABL INTERACTOR FAMILY MEMBER"/>
    <property type="match status" value="1"/>
</dbReference>
<evidence type="ECO:0000256" key="15">
    <source>
        <dbReference type="SAM" id="MobiDB-lite"/>
    </source>
</evidence>
<dbReference type="GO" id="GO:0030027">
    <property type="term" value="C:lamellipodium"/>
    <property type="evidence" value="ECO:0007669"/>
    <property type="project" value="UniProtKB-SubCell"/>
</dbReference>
<dbReference type="InterPro" id="IPR001452">
    <property type="entry name" value="SH3_domain"/>
</dbReference>
<dbReference type="InterPro" id="IPR028455">
    <property type="entry name" value="ABI3_SH3"/>
</dbReference>
<dbReference type="FunFam" id="2.30.30.40:FF:000170">
    <property type="entry name" value="ABI gene family member 3"/>
    <property type="match status" value="1"/>
</dbReference>
<dbReference type="GO" id="GO:0005856">
    <property type="term" value="C:cytoskeleton"/>
    <property type="evidence" value="ECO:0007669"/>
    <property type="project" value="UniProtKB-SubCell"/>
</dbReference>
<dbReference type="SMART" id="SM00326">
    <property type="entry name" value="SH3"/>
    <property type="match status" value="1"/>
</dbReference>
<evidence type="ECO:0000313" key="18">
    <source>
        <dbReference type="Proteomes" id="UP000515152"/>
    </source>
</evidence>
<dbReference type="GO" id="GO:0035591">
    <property type="term" value="F:signaling adaptor activity"/>
    <property type="evidence" value="ECO:0007669"/>
    <property type="project" value="TreeGrafter"/>
</dbReference>
<dbReference type="GO" id="GO:0002357">
    <property type="term" value="P:defense response to tumor cell"/>
    <property type="evidence" value="ECO:0007669"/>
    <property type="project" value="UniProtKB-ARBA"/>
</dbReference>
<comment type="subcellular location">
    <subcellularLocation>
        <location evidence="2">Cell projection</location>
        <location evidence="2">Filopodium</location>
    </subcellularLocation>
    <subcellularLocation>
        <location evidence="3">Cell projection</location>
        <location evidence="3">Lamellipodium</location>
    </subcellularLocation>
    <subcellularLocation>
        <location evidence="1">Cytoplasm</location>
        <location evidence="1">Cytoskeleton</location>
    </subcellularLocation>
</comment>
<dbReference type="CDD" id="cd11826">
    <property type="entry name" value="SH3_Abi"/>
    <property type="match status" value="1"/>
</dbReference>
<dbReference type="CTD" id="767807"/>
<keyword evidence="8" id="KW-0175">Coiled coil</keyword>
<dbReference type="AlphaFoldDB" id="A0A6P3W8W9"/>
<dbReference type="OrthoDB" id="2159336at2759"/>
<dbReference type="GO" id="GO:0001764">
    <property type="term" value="P:neuron migration"/>
    <property type="evidence" value="ECO:0007669"/>
    <property type="project" value="TreeGrafter"/>
</dbReference>
<keyword evidence="5 14" id="KW-0728">SH3 domain</keyword>
<evidence type="ECO:0000256" key="12">
    <source>
        <dbReference type="ARBA" id="ARBA00074771"/>
    </source>
</evidence>
<keyword evidence="7" id="KW-0597">Phosphoprotein</keyword>
<keyword evidence="6" id="KW-0963">Cytoplasm</keyword>
<dbReference type="InterPro" id="IPR028457">
    <property type="entry name" value="ABI"/>
</dbReference>
<comment type="subunit">
    <text evidence="11">May interact with PAK1 and PAK2. Probably interacts with TARSH.</text>
</comment>
<dbReference type="PANTHER" id="PTHR10460:SF60">
    <property type="entry name" value="ABI GENE FAMILY MEMBER 3"/>
    <property type="match status" value="1"/>
</dbReference>
<evidence type="ECO:0000256" key="5">
    <source>
        <dbReference type="ARBA" id="ARBA00022443"/>
    </source>
</evidence>
<reference evidence="19" key="1">
    <citation type="submission" date="2025-08" db="UniProtKB">
        <authorList>
            <consortium name="RefSeq"/>
        </authorList>
    </citation>
    <scope>IDENTIFICATION</scope>
</reference>
<accession>A0A6P3W8W9</accession>
<evidence type="ECO:0000256" key="9">
    <source>
        <dbReference type="ARBA" id="ARBA00023212"/>
    </source>
</evidence>
<dbReference type="Gene3D" id="2.30.30.40">
    <property type="entry name" value="SH3 Domains"/>
    <property type="match status" value="1"/>
</dbReference>
<feature type="domain" description="SH3" evidence="16">
    <location>
        <begin position="383"/>
        <end position="441"/>
    </location>
</feature>
<keyword evidence="18" id="KW-1185">Reference proteome</keyword>
<dbReference type="GO" id="GO:0030175">
    <property type="term" value="C:filopodium"/>
    <property type="evidence" value="ECO:0007669"/>
    <property type="project" value="UniProtKB-SubCell"/>
</dbReference>
<comment type="similarity">
    <text evidence="4">Belongs to the ABI family.</text>
</comment>
<feature type="compositionally biased region" description="Pro residues" evidence="15">
    <location>
        <begin position="312"/>
        <end position="326"/>
    </location>
</feature>
<dbReference type="GeneID" id="105907865"/>
<dbReference type="GO" id="GO:0031209">
    <property type="term" value="C:SCAR complex"/>
    <property type="evidence" value="ECO:0007669"/>
    <property type="project" value="TreeGrafter"/>
</dbReference>
<protein>
    <recommendedName>
        <fullName evidence="12">ABI gene family member 3</fullName>
    </recommendedName>
    <alternativeName>
        <fullName evidence="13">New molecule including SH3</fullName>
    </alternativeName>
</protein>
<dbReference type="Proteomes" id="UP000515152">
    <property type="component" value="Chromosome 1"/>
</dbReference>
<dbReference type="InterPro" id="IPR036028">
    <property type="entry name" value="SH3-like_dom_sf"/>
</dbReference>
<dbReference type="SUPFAM" id="SSF50044">
    <property type="entry name" value="SH3-domain"/>
    <property type="match status" value="1"/>
</dbReference>
<feature type="compositionally biased region" description="Low complexity" evidence="15">
    <location>
        <begin position="220"/>
        <end position="233"/>
    </location>
</feature>
<evidence type="ECO:0000256" key="8">
    <source>
        <dbReference type="ARBA" id="ARBA00023054"/>
    </source>
</evidence>
<evidence type="ECO:0000259" key="17">
    <source>
        <dbReference type="PROSITE" id="PS50192"/>
    </source>
</evidence>
<dbReference type="PRINTS" id="PR00452">
    <property type="entry name" value="SH3DOMAIN"/>
</dbReference>
<keyword evidence="10" id="KW-0966">Cell projection</keyword>
<evidence type="ECO:0000256" key="2">
    <source>
        <dbReference type="ARBA" id="ARBA00004486"/>
    </source>
</evidence>
<dbReference type="Pfam" id="PF14604">
    <property type="entry name" value="SH3_9"/>
    <property type="match status" value="1"/>
</dbReference>
<dbReference type="PRINTS" id="PR00499">
    <property type="entry name" value="P67PHOX"/>
</dbReference>
<organism evidence="18 19">
    <name type="scientific">Clupea harengus</name>
    <name type="common">Atlantic herring</name>
    <dbReference type="NCBI Taxonomy" id="7950"/>
    <lineage>
        <taxon>Eukaryota</taxon>
        <taxon>Metazoa</taxon>
        <taxon>Chordata</taxon>
        <taxon>Craniata</taxon>
        <taxon>Vertebrata</taxon>
        <taxon>Euteleostomi</taxon>
        <taxon>Actinopterygii</taxon>
        <taxon>Neopterygii</taxon>
        <taxon>Teleostei</taxon>
        <taxon>Clupei</taxon>
        <taxon>Clupeiformes</taxon>
        <taxon>Clupeoidei</taxon>
        <taxon>Clupeidae</taxon>
        <taxon>Clupea</taxon>
    </lineage>
</organism>
<dbReference type="Pfam" id="PF07815">
    <property type="entry name" value="Abi_HHR"/>
    <property type="match status" value="1"/>
</dbReference>
<dbReference type="RefSeq" id="XP_012691720.2">
    <property type="nucleotide sequence ID" value="XM_012836266.3"/>
</dbReference>
<evidence type="ECO:0000256" key="7">
    <source>
        <dbReference type="ARBA" id="ARBA00022553"/>
    </source>
</evidence>